<dbReference type="GO" id="GO:0008270">
    <property type="term" value="F:zinc ion binding"/>
    <property type="evidence" value="ECO:0007669"/>
    <property type="project" value="UniProtKB-UniRule"/>
</dbReference>
<dbReference type="PANTHER" id="PTHR34667:SF1">
    <property type="entry name" value="D-AMINOACYL-TRNA DEACYLASE"/>
    <property type="match status" value="1"/>
</dbReference>
<dbReference type="PANTHER" id="PTHR34667">
    <property type="entry name" value="D-AMINOACYL-TRNA DEACYLASE"/>
    <property type="match status" value="1"/>
</dbReference>
<evidence type="ECO:0000256" key="2">
    <source>
        <dbReference type="ARBA" id="ARBA00022801"/>
    </source>
</evidence>
<comment type="cofactor">
    <cofactor evidence="4">
        <name>Zn(2+)</name>
        <dbReference type="ChEBI" id="CHEBI:29105"/>
    </cofactor>
    <text evidence="4">Binds 2 Zn(2+) ions per subunit.</text>
</comment>
<sequence>MNLIISSKEDSASINLRDRLLEMAAWKADGKFDGNTLWKLTRDYGEFCKKNTRLITINKIHIHAENIDEIWTKETGMDIDNIVFLSRHKAASGKPSLTVHPIGNWGAAEYGGLEGEVSGTAPNWMTGLLLNIKRNQIDGYDVCFEATHHGPLLKTPTMFLEIGSTESEWEEKKPARILIKSLLALKSINGINVIGIGGGHYTPRFTEAALTHEVCFGHMVANYGIPHLTEEIIKKAIDRSNAKGIYFHKKGMNKTEYRKWKEWAEKEGIQVFKQSDYKKRILSS</sequence>
<protein>
    <recommendedName>
        <fullName evidence="4">D-aminoacyl-tRNA deacylase</fullName>
        <ecNumber evidence="4">3.1.1.96</ecNumber>
    </recommendedName>
</protein>
<dbReference type="HAMAP" id="MF_00562">
    <property type="entry name" value="Deacylase_DtdA"/>
    <property type="match status" value="1"/>
</dbReference>
<comment type="function">
    <text evidence="4">D-aminoacyl-tRNA deacylase with broad substrate specificity. By recycling D-aminoacyl-tRNA to D-amino acids and free tRNA molecules, this enzyme counteracts the toxicity associated with the formation of D-aminoacyl-tRNA entities in vivo.</text>
</comment>
<dbReference type="InterPro" id="IPR018033">
    <property type="entry name" value="Deacylase_DtdA_archaea"/>
</dbReference>
<evidence type="ECO:0000256" key="3">
    <source>
        <dbReference type="ARBA" id="ARBA00022833"/>
    </source>
</evidence>
<dbReference type="GO" id="GO:0019478">
    <property type="term" value="P:D-amino acid catabolic process"/>
    <property type="evidence" value="ECO:0007669"/>
    <property type="project" value="UniProtKB-UniRule"/>
</dbReference>
<comment type="caution">
    <text evidence="5">The sequence shown here is derived from an EMBL/GenBank/DDBJ whole genome shotgun (WGS) entry which is preliminary data.</text>
</comment>
<dbReference type="EMBL" id="MIYZ01000006">
    <property type="protein sequence ID" value="OIR22790.1"/>
    <property type="molecule type" value="Genomic_DNA"/>
</dbReference>
<gene>
    <name evidence="4" type="primary">dtdA</name>
    <name evidence="5" type="ORF">BET99_03565</name>
</gene>
<comment type="catalytic activity">
    <reaction evidence="4">
        <text>a D-aminoacyl-tRNA + H2O = a tRNA + a D-alpha-amino acid + H(+)</text>
        <dbReference type="Rhea" id="RHEA:13953"/>
        <dbReference type="Rhea" id="RHEA-COMP:10123"/>
        <dbReference type="Rhea" id="RHEA-COMP:10124"/>
        <dbReference type="ChEBI" id="CHEBI:15377"/>
        <dbReference type="ChEBI" id="CHEBI:15378"/>
        <dbReference type="ChEBI" id="CHEBI:59871"/>
        <dbReference type="ChEBI" id="CHEBI:78442"/>
        <dbReference type="ChEBI" id="CHEBI:79333"/>
        <dbReference type="EC" id="3.1.1.96"/>
    </reaction>
</comment>
<comment type="subunit">
    <text evidence="4">Monomer.</text>
</comment>
<dbReference type="AlphaFoldDB" id="A0A1J5UER9"/>
<dbReference type="PIRSF" id="PIRSF016210">
    <property type="entry name" value="UCP016210"/>
    <property type="match status" value="1"/>
</dbReference>
<dbReference type="Gene3D" id="3.40.630.50">
    <property type="entry name" value="AF0625-like"/>
    <property type="match status" value="1"/>
</dbReference>
<keyword evidence="1 4" id="KW-0479">Metal-binding</keyword>
<dbReference type="GO" id="GO:0106026">
    <property type="term" value="F:Gly-tRNA(Ala) deacylase activity"/>
    <property type="evidence" value="ECO:0007669"/>
    <property type="project" value="RHEA"/>
</dbReference>
<evidence type="ECO:0000256" key="1">
    <source>
        <dbReference type="ARBA" id="ARBA00022723"/>
    </source>
</evidence>
<dbReference type="SUPFAM" id="SSF142535">
    <property type="entry name" value="AF0625-like"/>
    <property type="match status" value="1"/>
</dbReference>
<dbReference type="InterPro" id="IPR007508">
    <property type="entry name" value="DtdA"/>
</dbReference>
<evidence type="ECO:0000313" key="6">
    <source>
        <dbReference type="Proteomes" id="UP000183615"/>
    </source>
</evidence>
<dbReference type="Gene3D" id="3.40.50.10700">
    <property type="entry name" value="AF0625-like"/>
    <property type="match status" value="1"/>
</dbReference>
<comment type="similarity">
    <text evidence="4">Belongs to the DtdA deacylase family.</text>
</comment>
<evidence type="ECO:0000256" key="4">
    <source>
        <dbReference type="HAMAP-Rule" id="MF_00562"/>
    </source>
</evidence>
<proteinExistence type="inferred from homology"/>
<organism evidence="5 6">
    <name type="scientific">Marine Group III euryarchaeote CG-Epi2</name>
    <dbReference type="NCBI Taxonomy" id="1888996"/>
    <lineage>
        <taxon>Archaea</taxon>
        <taxon>Methanobacteriati</taxon>
        <taxon>Thermoplasmatota</taxon>
        <taxon>Thermoplasmata</taxon>
        <taxon>Candidatus Thermoprofundales</taxon>
    </lineage>
</organism>
<evidence type="ECO:0000313" key="5">
    <source>
        <dbReference type="EMBL" id="OIR22790.1"/>
    </source>
</evidence>
<keyword evidence="3 4" id="KW-0862">Zinc</keyword>
<dbReference type="GO" id="GO:0051499">
    <property type="term" value="F:D-aminoacyl-tRNA deacylase activity"/>
    <property type="evidence" value="ECO:0007669"/>
    <property type="project" value="UniProtKB-UniRule"/>
</dbReference>
<dbReference type="Proteomes" id="UP000183615">
    <property type="component" value="Unassembled WGS sequence"/>
</dbReference>
<dbReference type="Pfam" id="PF04414">
    <property type="entry name" value="tRNA_deacylase"/>
    <property type="match status" value="1"/>
</dbReference>
<keyword evidence="2 4" id="KW-0378">Hydrolase</keyword>
<comment type="catalytic activity">
    <reaction evidence="4">
        <text>glycyl-tRNA(Ala) + H2O = tRNA(Ala) + glycine + H(+)</text>
        <dbReference type="Rhea" id="RHEA:53744"/>
        <dbReference type="Rhea" id="RHEA-COMP:9657"/>
        <dbReference type="Rhea" id="RHEA-COMP:13640"/>
        <dbReference type="ChEBI" id="CHEBI:15377"/>
        <dbReference type="ChEBI" id="CHEBI:15378"/>
        <dbReference type="ChEBI" id="CHEBI:57305"/>
        <dbReference type="ChEBI" id="CHEBI:78442"/>
        <dbReference type="ChEBI" id="CHEBI:78522"/>
        <dbReference type="EC" id="3.1.1.96"/>
    </reaction>
</comment>
<reference evidence="5 6" key="1">
    <citation type="submission" date="2016-08" db="EMBL/GenBank/DDBJ databases">
        <title>New Insights into Marine Group III Euryarchaeota, from dark to light.</title>
        <authorList>
            <person name="Haro-Moreno J.M."/>
            <person name="Rodriguez-Valera F."/>
            <person name="Lopez-Garcia P."/>
            <person name="Moreira D."/>
            <person name="Martin-Cuadrado A.B."/>
        </authorList>
    </citation>
    <scope>NUCLEOTIDE SEQUENCE [LARGE SCALE GENOMIC DNA]</scope>
    <source>
        <strain evidence="5">CG-Epi2</strain>
    </source>
</reference>
<name>A0A1J5UER9_9ARCH</name>
<accession>A0A1J5UER9</accession>
<dbReference type="EC" id="3.1.1.96" evidence="4"/>